<reference evidence="2 3" key="1">
    <citation type="submission" date="2016-07" db="EMBL/GenBank/DDBJ databases">
        <title>Pervasive Adenine N6-methylation of Active Genes in Fungi.</title>
        <authorList>
            <consortium name="DOE Joint Genome Institute"/>
            <person name="Mondo S.J."/>
            <person name="Dannebaum R.O."/>
            <person name="Kuo R.C."/>
            <person name="Labutti K."/>
            <person name="Haridas S."/>
            <person name="Kuo A."/>
            <person name="Salamov A."/>
            <person name="Ahrendt S.R."/>
            <person name="Lipzen A."/>
            <person name="Sullivan W."/>
            <person name="Andreopoulos W.B."/>
            <person name="Clum A."/>
            <person name="Lindquist E."/>
            <person name="Daum C."/>
            <person name="Ramamoorthy G.K."/>
            <person name="Gryganskyi A."/>
            <person name="Culley D."/>
            <person name="Magnuson J.K."/>
            <person name="James T.Y."/>
            <person name="O'Malley M.A."/>
            <person name="Stajich J.E."/>
            <person name="Spatafora J.W."/>
            <person name="Visel A."/>
            <person name="Grigoriev I.V."/>
        </authorList>
    </citation>
    <scope>NUCLEOTIDE SEQUENCE [LARGE SCALE GENOMIC DNA]</scope>
    <source>
        <strain evidence="2 3">NRRL 2496</strain>
    </source>
</reference>
<protein>
    <submittedName>
        <fullName evidence="2">Uncharacterized protein</fullName>
    </submittedName>
</protein>
<keyword evidence="1" id="KW-0812">Transmembrane</keyword>
<accession>A0A1X2H3F1</accession>
<comment type="caution">
    <text evidence="2">The sequence shown here is derived from an EMBL/GenBank/DDBJ whole genome shotgun (WGS) entry which is preliminary data.</text>
</comment>
<dbReference type="InParanoid" id="A0A1X2H3F1"/>
<dbReference type="AlphaFoldDB" id="A0A1X2H3F1"/>
<evidence type="ECO:0000256" key="1">
    <source>
        <dbReference type="SAM" id="Phobius"/>
    </source>
</evidence>
<gene>
    <name evidence="2" type="ORF">BCR43DRAFT_498042</name>
</gene>
<evidence type="ECO:0000313" key="2">
    <source>
        <dbReference type="EMBL" id="ORY92246.1"/>
    </source>
</evidence>
<organism evidence="2 3">
    <name type="scientific">Syncephalastrum racemosum</name>
    <name type="common">Filamentous fungus</name>
    <dbReference type="NCBI Taxonomy" id="13706"/>
    <lineage>
        <taxon>Eukaryota</taxon>
        <taxon>Fungi</taxon>
        <taxon>Fungi incertae sedis</taxon>
        <taxon>Mucoromycota</taxon>
        <taxon>Mucoromycotina</taxon>
        <taxon>Mucoromycetes</taxon>
        <taxon>Mucorales</taxon>
        <taxon>Syncephalastraceae</taxon>
        <taxon>Syncephalastrum</taxon>
    </lineage>
</organism>
<name>A0A1X2H3F1_SYNRA</name>
<evidence type="ECO:0000313" key="3">
    <source>
        <dbReference type="Proteomes" id="UP000242180"/>
    </source>
</evidence>
<keyword evidence="1" id="KW-1133">Transmembrane helix</keyword>
<keyword evidence="1" id="KW-0472">Membrane</keyword>
<sequence>MDIYVRIRCFGEHASDMHARTCGKLAAHYVSRMRVLCFGVKRRRHRDRPHLIGLQIRHQEKDRSFFVCSVSIKVCSIWFLWLLPSSSNNLPVAYFITARACERVL</sequence>
<keyword evidence="3" id="KW-1185">Reference proteome</keyword>
<proteinExistence type="predicted"/>
<dbReference type="Proteomes" id="UP000242180">
    <property type="component" value="Unassembled WGS sequence"/>
</dbReference>
<dbReference type="EMBL" id="MCGN01000010">
    <property type="protein sequence ID" value="ORY92246.1"/>
    <property type="molecule type" value="Genomic_DNA"/>
</dbReference>
<feature type="transmembrane region" description="Helical" evidence="1">
    <location>
        <begin position="64"/>
        <end position="83"/>
    </location>
</feature>